<dbReference type="Gene3D" id="3.30.200.20">
    <property type="entry name" value="Phosphorylase Kinase, domain 1"/>
    <property type="match status" value="1"/>
</dbReference>
<dbReference type="Gene3D" id="1.10.510.10">
    <property type="entry name" value="Transferase(Phosphotransferase) domain 1"/>
    <property type="match status" value="1"/>
</dbReference>
<dbReference type="Pfam" id="PF00069">
    <property type="entry name" value="Pkinase"/>
    <property type="match status" value="1"/>
</dbReference>
<evidence type="ECO:0000256" key="4">
    <source>
        <dbReference type="SAM" id="MobiDB-lite"/>
    </source>
</evidence>
<dbReference type="SUPFAM" id="SSF48452">
    <property type="entry name" value="TPR-like"/>
    <property type="match status" value="2"/>
</dbReference>
<dbReference type="Pfam" id="PF25872">
    <property type="entry name" value="HTH_77"/>
    <property type="match status" value="1"/>
</dbReference>
<accession>A0A2S8IP63</accession>
<reference evidence="8" key="1">
    <citation type="submission" date="2018-02" db="EMBL/GenBank/DDBJ databases">
        <title>Draft genome sequencing of Rhodococcus opacus KU647198.</title>
        <authorList>
            <person name="Zheng B.-X."/>
        </authorList>
    </citation>
    <scope>NUCLEOTIDE SEQUENCE [LARGE SCALE GENOMIC DNA]</scope>
    <source>
        <strain evidence="8">04-OD7</strain>
    </source>
</reference>
<keyword evidence="2 3" id="KW-0067">ATP-binding</keyword>
<dbReference type="PROSITE" id="PS50043">
    <property type="entry name" value="HTH_LUXR_2"/>
    <property type="match status" value="1"/>
</dbReference>
<feature type="region of interest" description="Disordered" evidence="4">
    <location>
        <begin position="313"/>
        <end position="341"/>
    </location>
</feature>
<dbReference type="Pfam" id="PF00196">
    <property type="entry name" value="GerE"/>
    <property type="match status" value="1"/>
</dbReference>
<dbReference type="InterPro" id="IPR016032">
    <property type="entry name" value="Sig_transdc_resp-reg_C-effctor"/>
</dbReference>
<dbReference type="Gene3D" id="1.25.40.10">
    <property type="entry name" value="Tetratricopeptide repeat domain"/>
    <property type="match status" value="1"/>
</dbReference>
<dbReference type="PROSITE" id="PS00107">
    <property type="entry name" value="PROTEIN_KINASE_ATP"/>
    <property type="match status" value="1"/>
</dbReference>
<evidence type="ECO:0000313" key="7">
    <source>
        <dbReference type="EMBL" id="PQP16560.1"/>
    </source>
</evidence>
<proteinExistence type="predicted"/>
<dbReference type="InterPro" id="IPR011990">
    <property type="entry name" value="TPR-like_helical_dom_sf"/>
</dbReference>
<dbReference type="PRINTS" id="PR00364">
    <property type="entry name" value="DISEASERSIST"/>
</dbReference>
<dbReference type="GO" id="GO:0005524">
    <property type="term" value="F:ATP binding"/>
    <property type="evidence" value="ECO:0007669"/>
    <property type="project" value="UniProtKB-UniRule"/>
</dbReference>
<evidence type="ECO:0000256" key="1">
    <source>
        <dbReference type="ARBA" id="ARBA00022741"/>
    </source>
</evidence>
<dbReference type="SMART" id="SM00220">
    <property type="entry name" value="S_TKc"/>
    <property type="match status" value="1"/>
</dbReference>
<protein>
    <submittedName>
        <fullName evidence="7">Protein kinase</fullName>
    </submittedName>
</protein>
<dbReference type="RefSeq" id="WP_105422071.1">
    <property type="nucleotide sequence ID" value="NZ_PUIO01000063.1"/>
</dbReference>
<dbReference type="Proteomes" id="UP000239290">
    <property type="component" value="Unassembled WGS sequence"/>
</dbReference>
<dbReference type="PROSITE" id="PS00108">
    <property type="entry name" value="PROTEIN_KINASE_ST"/>
    <property type="match status" value="1"/>
</dbReference>
<sequence length="1107" mass="120611">MVDFDPHTTQQDVAYAIAEELVATGFEDVQEIGRGGFGVVFRCRQPSLDRTVAVKVLTADVDSENLARFFREQQAMGRVSGHPQIVTIHDVGKTASGRPFIVMQYNSRGSLEAEIRRNGPLPWAEALRLGVKLAGALETVHQMGVLHRDVKPGNILITDYGEPQLTDFGIARIVGAFETVKGTVTGSPAFTAPEVLRGEAPSISSDIYGLGATLFCAVTGHAAFERLSGEQVMAQFLRITTEPTPELTGRNLPADLRLTIERAMARTVADRPGSAEELGNLLRDVERHNDRNVDDMAMPAGERTYRVDVLAGSDRGATPTANEQLPAEEAPSPPFLPRRRKDGNLPLELTSFVGRRTELAEAKRLLSVSRLVTFTGIGGVGKTRLALKVGADARRAFTDGVWLVELGRLRDPALLADTFADTFGLRERSARPPSILLAEYVSDRNLLVIVDNCEHIIAAVAGLVEPLLRACPNLKVLATSREPLDLAGETVMRVPPLTVPDATAPPPSGRGVTITDAVALFVERAHAAVPDFDLTDANKPAITQICQQVDGLPLSIELAAVRLRAMSATQIRDRLTDRYALLTRGHRGAPSRQQSLRMSVDWSYWLCTPDEQRLWAHVSIFAGLFDLEGVEGVSGGYFGSVPPLDILESLVNKSILIREESVAGVRFRMLETLRAYGRDKLQESGEYSTVARRHRDWYLKLLKHAESEWISPQQTAWITRLQQEQPNIRDAMEFCTSETGEAVVGLRMAVALYPFWFTRGLFSEGRRWLDRLLAADGESPTVERVQALYLSGEMAGLQGDIAAAVPLAAKARELAELLGDAEISAAVSYVEGNLALYSGEPAKAVTCFEHALSGLRPEANLVRRIEALVARGLAGWLVGDAALAIASHQEVLAITREHGESVYRAYSLWVLGLVSWRQGRSRAGSELLEEGVRIAHRVDDPVSGALCVEALSWIAAEEGQEERAAVLMGAARALRKVVGGPTVHIPGMVDYHAQCERRTRKGLGDAGYAAAFRNGQALNFDEATALALNESPLVHSARRSGAGNDLTQRESQVAELVSEGLTNREIAARLVISPRTAQGHVENILVKLGFTSRAQIAAWFVEQNRQP</sequence>
<dbReference type="AlphaFoldDB" id="A0A2S8IP63"/>
<dbReference type="InterPro" id="IPR011009">
    <property type="entry name" value="Kinase-like_dom_sf"/>
</dbReference>
<dbReference type="InterPro" id="IPR000719">
    <property type="entry name" value="Prot_kinase_dom"/>
</dbReference>
<dbReference type="PRINTS" id="PR00038">
    <property type="entry name" value="HTHLUXR"/>
</dbReference>
<name>A0A2S8IP63_RHOOP</name>
<evidence type="ECO:0000259" key="5">
    <source>
        <dbReference type="PROSITE" id="PS50011"/>
    </source>
</evidence>
<dbReference type="InterPro" id="IPR008271">
    <property type="entry name" value="Ser/Thr_kinase_AS"/>
</dbReference>
<feature type="binding site" evidence="3">
    <location>
        <position position="55"/>
    </location>
    <ligand>
        <name>ATP</name>
        <dbReference type="ChEBI" id="CHEBI:30616"/>
    </ligand>
</feature>
<keyword evidence="7" id="KW-0808">Transferase</keyword>
<dbReference type="SUPFAM" id="SSF56112">
    <property type="entry name" value="Protein kinase-like (PK-like)"/>
    <property type="match status" value="1"/>
</dbReference>
<dbReference type="PANTHER" id="PTHR47691">
    <property type="entry name" value="REGULATOR-RELATED"/>
    <property type="match status" value="1"/>
</dbReference>
<evidence type="ECO:0000313" key="8">
    <source>
        <dbReference type="Proteomes" id="UP000239290"/>
    </source>
</evidence>
<dbReference type="CDD" id="cd06170">
    <property type="entry name" value="LuxR_C_like"/>
    <property type="match status" value="1"/>
</dbReference>
<evidence type="ECO:0000256" key="2">
    <source>
        <dbReference type="ARBA" id="ARBA00022840"/>
    </source>
</evidence>
<dbReference type="InterPro" id="IPR058852">
    <property type="entry name" value="HTH_77"/>
</dbReference>
<feature type="domain" description="HTH luxR-type" evidence="6">
    <location>
        <begin position="1039"/>
        <end position="1104"/>
    </location>
</feature>
<dbReference type="GO" id="GO:0004672">
    <property type="term" value="F:protein kinase activity"/>
    <property type="evidence" value="ECO:0007669"/>
    <property type="project" value="InterPro"/>
</dbReference>
<gene>
    <name evidence="7" type="ORF">C5613_36215</name>
</gene>
<dbReference type="SUPFAM" id="SSF52540">
    <property type="entry name" value="P-loop containing nucleoside triphosphate hydrolases"/>
    <property type="match status" value="1"/>
</dbReference>
<dbReference type="InterPro" id="IPR036388">
    <property type="entry name" value="WH-like_DNA-bd_sf"/>
</dbReference>
<dbReference type="Gene3D" id="1.10.10.10">
    <property type="entry name" value="Winged helix-like DNA-binding domain superfamily/Winged helix DNA-binding domain"/>
    <property type="match status" value="1"/>
</dbReference>
<dbReference type="CDD" id="cd14014">
    <property type="entry name" value="STKc_PknB_like"/>
    <property type="match status" value="1"/>
</dbReference>
<keyword evidence="7" id="KW-0418">Kinase</keyword>
<feature type="domain" description="Protein kinase" evidence="5">
    <location>
        <begin position="26"/>
        <end position="283"/>
    </location>
</feature>
<dbReference type="PROSITE" id="PS50011">
    <property type="entry name" value="PROTEIN_KINASE_DOM"/>
    <property type="match status" value="1"/>
</dbReference>
<dbReference type="GO" id="GO:0006355">
    <property type="term" value="P:regulation of DNA-templated transcription"/>
    <property type="evidence" value="ECO:0007669"/>
    <property type="project" value="InterPro"/>
</dbReference>
<dbReference type="InterPro" id="IPR017441">
    <property type="entry name" value="Protein_kinase_ATP_BS"/>
</dbReference>
<dbReference type="SMART" id="SM00421">
    <property type="entry name" value="HTH_LUXR"/>
    <property type="match status" value="1"/>
</dbReference>
<comment type="caution">
    <text evidence="7">The sequence shown here is derived from an EMBL/GenBank/DDBJ whole genome shotgun (WGS) entry which is preliminary data.</text>
</comment>
<dbReference type="PANTHER" id="PTHR47691:SF3">
    <property type="entry name" value="HTH-TYPE TRANSCRIPTIONAL REGULATOR RV0890C-RELATED"/>
    <property type="match status" value="1"/>
</dbReference>
<dbReference type="Gene3D" id="3.40.50.300">
    <property type="entry name" value="P-loop containing nucleotide triphosphate hydrolases"/>
    <property type="match status" value="1"/>
</dbReference>
<keyword evidence="1 3" id="KW-0547">Nucleotide-binding</keyword>
<evidence type="ECO:0000259" key="6">
    <source>
        <dbReference type="PROSITE" id="PS50043"/>
    </source>
</evidence>
<dbReference type="GO" id="GO:0003677">
    <property type="term" value="F:DNA binding"/>
    <property type="evidence" value="ECO:0007669"/>
    <property type="project" value="InterPro"/>
</dbReference>
<dbReference type="InterPro" id="IPR000792">
    <property type="entry name" value="Tscrpt_reg_LuxR_C"/>
</dbReference>
<dbReference type="SUPFAM" id="SSF46894">
    <property type="entry name" value="C-terminal effector domain of the bipartite response regulators"/>
    <property type="match status" value="1"/>
</dbReference>
<organism evidence="7 8">
    <name type="scientific">Rhodococcus opacus</name>
    <name type="common">Nocardia opaca</name>
    <dbReference type="NCBI Taxonomy" id="37919"/>
    <lineage>
        <taxon>Bacteria</taxon>
        <taxon>Bacillati</taxon>
        <taxon>Actinomycetota</taxon>
        <taxon>Actinomycetes</taxon>
        <taxon>Mycobacteriales</taxon>
        <taxon>Nocardiaceae</taxon>
        <taxon>Rhodococcus</taxon>
    </lineage>
</organism>
<dbReference type="InterPro" id="IPR027417">
    <property type="entry name" value="P-loop_NTPase"/>
</dbReference>
<dbReference type="EMBL" id="PUIO01000063">
    <property type="protein sequence ID" value="PQP16560.1"/>
    <property type="molecule type" value="Genomic_DNA"/>
</dbReference>
<evidence type="ECO:0000256" key="3">
    <source>
        <dbReference type="PROSITE-ProRule" id="PRU10141"/>
    </source>
</evidence>